<sequence>MFFWAFALTEMLTYVVSSMNGTAFHFETGLIISVCVTILVFLITLVIPNEPVEKH</sequence>
<reference evidence="2 3" key="1">
    <citation type="submission" date="2018-06" db="EMBL/GenBank/DDBJ databases">
        <title>Freshwater and sediment microbial communities from various areas in North America, analyzing microbe dynamics in response to fracking.</title>
        <authorList>
            <person name="Lamendella R."/>
        </authorList>
    </citation>
    <scope>NUCLEOTIDE SEQUENCE [LARGE SCALE GENOMIC DNA]</scope>
    <source>
        <strain evidence="2 3">97B</strain>
    </source>
</reference>
<keyword evidence="1" id="KW-0812">Transmembrane</keyword>
<keyword evidence="1" id="KW-0472">Membrane</keyword>
<dbReference type="Proteomes" id="UP000252118">
    <property type="component" value="Unassembled WGS sequence"/>
</dbReference>
<gene>
    <name evidence="2" type="ORF">DET59_10873</name>
</gene>
<evidence type="ECO:0000313" key="3">
    <source>
        <dbReference type="Proteomes" id="UP000252118"/>
    </source>
</evidence>
<dbReference type="RefSeq" id="WP_309472475.1">
    <property type="nucleotide sequence ID" value="NZ_JBITUV010000006.1"/>
</dbReference>
<dbReference type="InterPro" id="IPR021324">
    <property type="entry name" value="DUF2929"/>
</dbReference>
<protein>
    <submittedName>
        <fullName evidence="2">DUF2929 family protein</fullName>
    </submittedName>
</protein>
<evidence type="ECO:0000313" key="2">
    <source>
        <dbReference type="EMBL" id="RBP03653.1"/>
    </source>
</evidence>
<keyword evidence="1" id="KW-1133">Transmembrane helix</keyword>
<accession>A0A366EMN0</accession>
<evidence type="ECO:0000256" key="1">
    <source>
        <dbReference type="SAM" id="Phobius"/>
    </source>
</evidence>
<comment type="caution">
    <text evidence="2">The sequence shown here is derived from an EMBL/GenBank/DDBJ whole genome shotgun (WGS) entry which is preliminary data.</text>
</comment>
<dbReference type="EMBL" id="QNRJ01000008">
    <property type="protein sequence ID" value="RBP03653.1"/>
    <property type="molecule type" value="Genomic_DNA"/>
</dbReference>
<name>A0A366EMN0_9BACI</name>
<proteinExistence type="predicted"/>
<dbReference type="Pfam" id="PF11151">
    <property type="entry name" value="DUF2929"/>
    <property type="match status" value="1"/>
</dbReference>
<organism evidence="2 3">
    <name type="scientific">Rossellomorea aquimaris</name>
    <dbReference type="NCBI Taxonomy" id="189382"/>
    <lineage>
        <taxon>Bacteria</taxon>
        <taxon>Bacillati</taxon>
        <taxon>Bacillota</taxon>
        <taxon>Bacilli</taxon>
        <taxon>Bacillales</taxon>
        <taxon>Bacillaceae</taxon>
        <taxon>Rossellomorea</taxon>
    </lineage>
</organism>
<feature type="transmembrane region" description="Helical" evidence="1">
    <location>
        <begin position="28"/>
        <end position="47"/>
    </location>
</feature>
<dbReference type="AlphaFoldDB" id="A0A366EMN0"/>